<protein>
    <submittedName>
        <fullName evidence="1">Uncharacterized protein</fullName>
    </submittedName>
</protein>
<dbReference type="Gramene" id="FCD_00023313-RA">
    <property type="protein sequence ID" value="FCD_00023313-RA:cds"/>
    <property type="gene ID" value="FCD_00023313"/>
</dbReference>
<comment type="caution">
    <text evidence="1">The sequence shown here is derived from an EMBL/GenBank/DDBJ whole genome shotgun (WGS) entry which is preliminary data.</text>
</comment>
<dbReference type="Gramene" id="FCD_00021863-RA">
    <property type="protein sequence ID" value="FCD_00021863-RA:cds"/>
    <property type="gene ID" value="FCD_00021863"/>
</dbReference>
<proteinExistence type="predicted"/>
<evidence type="ECO:0000313" key="2">
    <source>
        <dbReference type="Proteomes" id="UP001187192"/>
    </source>
</evidence>
<keyword evidence="2" id="KW-1185">Reference proteome</keyword>
<reference evidence="1" key="1">
    <citation type="submission" date="2023-07" db="EMBL/GenBank/DDBJ databases">
        <title>draft genome sequence of fig (Ficus carica).</title>
        <authorList>
            <person name="Takahashi T."/>
            <person name="Nishimura K."/>
        </authorList>
    </citation>
    <scope>NUCLEOTIDE SEQUENCE</scope>
</reference>
<accession>A0AA88DUR5</accession>
<dbReference type="Proteomes" id="UP001187192">
    <property type="component" value="Unassembled WGS sequence"/>
</dbReference>
<gene>
    <name evidence="1" type="ORF">TIFTF001_031436</name>
</gene>
<dbReference type="AlphaFoldDB" id="A0AA88DUR5"/>
<dbReference type="EMBL" id="BTGU01000128">
    <property type="protein sequence ID" value="GMN62357.1"/>
    <property type="molecule type" value="Genomic_DNA"/>
</dbReference>
<sequence length="78" mass="9032">MPITLRFIGITAMFYIDNSTEALNCLVAIHDVGRSVLLMRSFNMSHVWLRGLALPFYDVGRLFLRRQSFNISIVWLRG</sequence>
<name>A0AA88DUR5_FICCA</name>
<evidence type="ECO:0000313" key="1">
    <source>
        <dbReference type="EMBL" id="GMN62357.1"/>
    </source>
</evidence>
<organism evidence="1 2">
    <name type="scientific">Ficus carica</name>
    <name type="common">Common fig</name>
    <dbReference type="NCBI Taxonomy" id="3494"/>
    <lineage>
        <taxon>Eukaryota</taxon>
        <taxon>Viridiplantae</taxon>
        <taxon>Streptophyta</taxon>
        <taxon>Embryophyta</taxon>
        <taxon>Tracheophyta</taxon>
        <taxon>Spermatophyta</taxon>
        <taxon>Magnoliopsida</taxon>
        <taxon>eudicotyledons</taxon>
        <taxon>Gunneridae</taxon>
        <taxon>Pentapetalae</taxon>
        <taxon>rosids</taxon>
        <taxon>fabids</taxon>
        <taxon>Rosales</taxon>
        <taxon>Moraceae</taxon>
        <taxon>Ficeae</taxon>
        <taxon>Ficus</taxon>
    </lineage>
</organism>